<dbReference type="PROSITE" id="PS50850">
    <property type="entry name" value="MFS"/>
    <property type="match status" value="1"/>
</dbReference>
<accession>A0A0N1P9H5</accession>
<dbReference type="GO" id="GO:0015149">
    <property type="term" value="F:hexose transmembrane transporter activity"/>
    <property type="evidence" value="ECO:0007669"/>
    <property type="project" value="TreeGrafter"/>
</dbReference>
<evidence type="ECO:0000259" key="10">
    <source>
        <dbReference type="PROSITE" id="PS50850"/>
    </source>
</evidence>
<feature type="transmembrane region" description="Helical" evidence="9">
    <location>
        <begin position="348"/>
        <end position="372"/>
    </location>
</feature>
<dbReference type="InterPro" id="IPR003663">
    <property type="entry name" value="Sugar/inositol_transpt"/>
</dbReference>
<dbReference type="InterPro" id="IPR005828">
    <property type="entry name" value="MFS_sugar_transport-like"/>
</dbReference>
<evidence type="ECO:0000256" key="1">
    <source>
        <dbReference type="ARBA" id="ARBA00004141"/>
    </source>
</evidence>
<gene>
    <name evidence="11" type="ORF">ABL78_8397</name>
</gene>
<dbReference type="SUPFAM" id="SSF103473">
    <property type="entry name" value="MFS general substrate transporter"/>
    <property type="match status" value="1"/>
</dbReference>
<feature type="transmembrane region" description="Helical" evidence="9">
    <location>
        <begin position="427"/>
        <end position="446"/>
    </location>
</feature>
<comment type="subcellular location">
    <subcellularLocation>
        <location evidence="1">Membrane</location>
        <topology evidence="1">Multi-pass membrane protein</topology>
    </subcellularLocation>
</comment>
<dbReference type="VEuPathDB" id="TriTrypDB:Lsey_0709_0010"/>
<evidence type="ECO:0000256" key="8">
    <source>
        <dbReference type="RuleBase" id="RU003346"/>
    </source>
</evidence>
<dbReference type="AlphaFoldDB" id="A0A0N1P9H5"/>
<dbReference type="InterPro" id="IPR020846">
    <property type="entry name" value="MFS_dom"/>
</dbReference>
<evidence type="ECO:0000256" key="5">
    <source>
        <dbReference type="ARBA" id="ARBA00022692"/>
    </source>
</evidence>
<comment type="similarity">
    <text evidence="2 8">Belongs to the major facilitator superfamily. Sugar transporter (TC 2.A.1.1) family.</text>
</comment>
<reference evidence="11 12" key="1">
    <citation type="journal article" date="2015" name="PLoS Pathog.">
        <title>Leptomonas seymouri: Adaptations to the Dixenous Life Cycle Analyzed by Genome Sequencing, Transcriptome Profiling and Co-infection with Leishmania donovani.</title>
        <authorList>
            <person name="Kraeva N."/>
            <person name="Butenko A."/>
            <person name="Hlavacova J."/>
            <person name="Kostygov A."/>
            <person name="Myskova J."/>
            <person name="Grybchuk D."/>
            <person name="Lestinova T."/>
            <person name="Votypka J."/>
            <person name="Volf P."/>
            <person name="Opperdoes F."/>
            <person name="Flegontov P."/>
            <person name="Lukes J."/>
            <person name="Yurchenko V."/>
        </authorList>
    </citation>
    <scope>NUCLEOTIDE SEQUENCE [LARGE SCALE GENOMIC DNA]</scope>
    <source>
        <strain evidence="11 12">ATCC 30220</strain>
    </source>
</reference>
<feature type="transmembrane region" description="Helical" evidence="9">
    <location>
        <begin position="155"/>
        <end position="180"/>
    </location>
</feature>
<evidence type="ECO:0000256" key="3">
    <source>
        <dbReference type="ARBA" id="ARBA00022448"/>
    </source>
</evidence>
<evidence type="ECO:0000256" key="7">
    <source>
        <dbReference type="ARBA" id="ARBA00023136"/>
    </source>
</evidence>
<dbReference type="EMBL" id="LJSK01000708">
    <property type="protein sequence ID" value="KPI82593.1"/>
    <property type="molecule type" value="Genomic_DNA"/>
</dbReference>
<dbReference type="InterPro" id="IPR036259">
    <property type="entry name" value="MFS_trans_sf"/>
</dbReference>
<feature type="transmembrane region" description="Helical" evidence="9">
    <location>
        <begin position="91"/>
        <end position="109"/>
    </location>
</feature>
<feature type="transmembrane region" description="Helical" evidence="9">
    <location>
        <begin position="115"/>
        <end position="134"/>
    </location>
</feature>
<keyword evidence="6 9" id="KW-1133">Transmembrane helix</keyword>
<keyword evidence="3 8" id="KW-0813">Transport</keyword>
<feature type="transmembrane region" description="Helical" evidence="9">
    <location>
        <begin position="63"/>
        <end position="82"/>
    </location>
</feature>
<evidence type="ECO:0000313" key="12">
    <source>
        <dbReference type="Proteomes" id="UP000038009"/>
    </source>
</evidence>
<feature type="transmembrane region" description="Helical" evidence="9">
    <location>
        <begin position="285"/>
        <end position="303"/>
    </location>
</feature>
<dbReference type="PANTHER" id="PTHR23503">
    <property type="entry name" value="SOLUTE CARRIER FAMILY 2"/>
    <property type="match status" value="1"/>
</dbReference>
<name>A0A0N1P9H5_LEPSE</name>
<dbReference type="OMA" id="IIMTYAE"/>
<feature type="transmembrane region" description="Helical" evidence="9">
    <location>
        <begin position="192"/>
        <end position="212"/>
    </location>
</feature>
<evidence type="ECO:0000313" key="11">
    <source>
        <dbReference type="EMBL" id="KPI82593.1"/>
    </source>
</evidence>
<keyword evidence="5 9" id="KW-0812">Transmembrane</keyword>
<dbReference type="Gene3D" id="1.20.1250.20">
    <property type="entry name" value="MFS general substrate transporter like domains"/>
    <property type="match status" value="2"/>
</dbReference>
<dbReference type="OrthoDB" id="4142200at2759"/>
<protein>
    <submittedName>
        <fullName evidence="11">Putative glucose transporter/membrane transporter D2</fullName>
    </submittedName>
</protein>
<keyword evidence="4 11" id="KW-0762">Sugar transport</keyword>
<dbReference type="Pfam" id="PF00083">
    <property type="entry name" value="Sugar_tr"/>
    <property type="match status" value="1"/>
</dbReference>
<dbReference type="PRINTS" id="PR00171">
    <property type="entry name" value="SUGRTRNSPORT"/>
</dbReference>
<feature type="transmembrane region" description="Helical" evidence="9">
    <location>
        <begin position="384"/>
        <end position="407"/>
    </location>
</feature>
<dbReference type="Proteomes" id="UP000038009">
    <property type="component" value="Unassembled WGS sequence"/>
</dbReference>
<evidence type="ECO:0000256" key="9">
    <source>
        <dbReference type="SAM" id="Phobius"/>
    </source>
</evidence>
<dbReference type="NCBIfam" id="TIGR00879">
    <property type="entry name" value="SP"/>
    <property type="match status" value="1"/>
</dbReference>
<dbReference type="InterPro" id="IPR045263">
    <property type="entry name" value="GLUT"/>
</dbReference>
<dbReference type="PANTHER" id="PTHR23503:SF8">
    <property type="entry name" value="FACILITATED GLUCOSE TRANSPORTER PROTEIN 1"/>
    <property type="match status" value="1"/>
</dbReference>
<organism evidence="11 12">
    <name type="scientific">Leptomonas seymouri</name>
    <dbReference type="NCBI Taxonomy" id="5684"/>
    <lineage>
        <taxon>Eukaryota</taxon>
        <taxon>Discoba</taxon>
        <taxon>Euglenozoa</taxon>
        <taxon>Kinetoplastea</taxon>
        <taxon>Metakinetoplastina</taxon>
        <taxon>Trypanosomatida</taxon>
        <taxon>Trypanosomatidae</taxon>
        <taxon>Leishmaniinae</taxon>
        <taxon>Leptomonas</taxon>
    </lineage>
</organism>
<proteinExistence type="inferred from homology"/>
<keyword evidence="12" id="KW-1185">Reference proteome</keyword>
<dbReference type="GO" id="GO:0016020">
    <property type="term" value="C:membrane"/>
    <property type="evidence" value="ECO:0007669"/>
    <property type="project" value="UniProtKB-SubCell"/>
</dbReference>
<feature type="domain" description="Major facilitator superfamily (MFS) profile" evidence="10">
    <location>
        <begin position="1"/>
        <end position="449"/>
    </location>
</feature>
<sequence>MDAATVKASSTLGRVCGWEAPRTTCFVMYDDAVTCGGDSDCVWSYSARTCGNKVGYTSIESGLFAGSLIMGALVGSMSGGYLTKWLDYRKSFLLIGVISVTGAVLTHVATGVFQYWLLFVARIVAGFAVGWMPITAPHYTDRFSPKSLQKTLGTFFQVFVAFGTFVAAIFGICLGNTIAYDADHSANVMGRMQGFVSFTTLMSVLVMLLPLVTKDGHCLTSGYGWVDSEEGIPAATKAKAKKYPLSSMIKPALVGATMGCTMQLTGISANMNFAPTIMENLGLDALVGNVIVMAWYSAAAFFAIPLSKRFSMRTLFLSCTLVGSLCCVFLSGIPVYPGVTKVKLAKEVIAIIGIAMFIAAFDMGIASCFYVLSVDVFPESFRPIGSSITTGVMFAMNLVISICYPIATEGMSGGPSGDQDKGQAIAFIFFGCVGLVTFVIEYFYLFPWEDKDDFALGQLEDTQAEMQ</sequence>
<evidence type="ECO:0000256" key="4">
    <source>
        <dbReference type="ARBA" id="ARBA00022597"/>
    </source>
</evidence>
<evidence type="ECO:0000256" key="2">
    <source>
        <dbReference type="ARBA" id="ARBA00010992"/>
    </source>
</evidence>
<feature type="transmembrane region" description="Helical" evidence="9">
    <location>
        <begin position="315"/>
        <end position="336"/>
    </location>
</feature>
<comment type="caution">
    <text evidence="11">The sequence shown here is derived from an EMBL/GenBank/DDBJ whole genome shotgun (WGS) entry which is preliminary data.</text>
</comment>
<evidence type="ECO:0000256" key="6">
    <source>
        <dbReference type="ARBA" id="ARBA00022989"/>
    </source>
</evidence>
<keyword evidence="7 9" id="KW-0472">Membrane</keyword>